<feature type="compositionally biased region" description="Low complexity" evidence="1">
    <location>
        <begin position="1"/>
        <end position="14"/>
    </location>
</feature>
<dbReference type="Proteomes" id="UP001244341">
    <property type="component" value="Chromosome 8b"/>
</dbReference>
<evidence type="ECO:0000256" key="1">
    <source>
        <dbReference type="SAM" id="MobiDB-lite"/>
    </source>
</evidence>
<sequence>MATSEAPAASPTSPKQIARLERTPGVQFSVLQQLPDANLAVTVTDLLLDEEVVIELRRPPNTTTSSTGPTASSE</sequence>
<organism evidence="2 3">
    <name type="scientific">Tetradesmus obliquus</name>
    <name type="common">Green alga</name>
    <name type="synonym">Acutodesmus obliquus</name>
    <dbReference type="NCBI Taxonomy" id="3088"/>
    <lineage>
        <taxon>Eukaryota</taxon>
        <taxon>Viridiplantae</taxon>
        <taxon>Chlorophyta</taxon>
        <taxon>core chlorophytes</taxon>
        <taxon>Chlorophyceae</taxon>
        <taxon>CS clade</taxon>
        <taxon>Sphaeropleales</taxon>
        <taxon>Scenedesmaceae</taxon>
        <taxon>Tetradesmus</taxon>
    </lineage>
</organism>
<keyword evidence="3" id="KW-1185">Reference proteome</keyword>
<reference evidence="2 3" key="1">
    <citation type="submission" date="2023-05" db="EMBL/GenBank/DDBJ databases">
        <title>A 100% complete, gapless, phased diploid assembly of the Scenedesmus obliquus UTEX 3031 genome.</title>
        <authorList>
            <person name="Biondi T.C."/>
            <person name="Hanschen E.R."/>
            <person name="Kwon T."/>
            <person name="Eng W."/>
            <person name="Kruse C.P.S."/>
            <person name="Koehler S.I."/>
            <person name="Kunde Y."/>
            <person name="Gleasner C.D."/>
            <person name="You Mak K.T."/>
            <person name="Polle J."/>
            <person name="Hovde B.T."/>
            <person name="Starkenburg S.R."/>
        </authorList>
    </citation>
    <scope>NUCLEOTIDE SEQUENCE [LARGE SCALE GENOMIC DNA]</scope>
    <source>
        <strain evidence="2 3">DOE0152z</strain>
    </source>
</reference>
<protein>
    <submittedName>
        <fullName evidence="2">Uncharacterized protein</fullName>
    </submittedName>
</protein>
<dbReference type="EMBL" id="CP126215">
    <property type="protein sequence ID" value="WIA17213.1"/>
    <property type="molecule type" value="Genomic_DNA"/>
</dbReference>
<evidence type="ECO:0000313" key="2">
    <source>
        <dbReference type="EMBL" id="WIA17213.1"/>
    </source>
</evidence>
<accession>A0ABY8U975</accession>
<evidence type="ECO:0000313" key="3">
    <source>
        <dbReference type="Proteomes" id="UP001244341"/>
    </source>
</evidence>
<name>A0ABY8U975_TETOB</name>
<feature type="region of interest" description="Disordered" evidence="1">
    <location>
        <begin position="1"/>
        <end position="21"/>
    </location>
</feature>
<gene>
    <name evidence="2" type="ORF">OEZ85_014093</name>
</gene>
<proteinExistence type="predicted"/>